<gene>
    <name evidence="4" type="ORF">METUNv1_01911</name>
</gene>
<dbReference type="STRING" id="1000565.METUNv1_01911"/>
<dbReference type="SUPFAM" id="SSF50475">
    <property type="entry name" value="FMN-binding split barrel"/>
    <property type="match status" value="1"/>
</dbReference>
<keyword evidence="2" id="KW-0560">Oxidoreductase</keyword>
<dbReference type="InterPro" id="IPR012349">
    <property type="entry name" value="Split_barrel_FMN-bd"/>
</dbReference>
<proteinExistence type="inferred from homology"/>
<evidence type="ECO:0000313" key="4">
    <source>
        <dbReference type="EMBL" id="EGK71688.1"/>
    </source>
</evidence>
<dbReference type="Proteomes" id="UP000005019">
    <property type="component" value="Unassembled WGS sequence"/>
</dbReference>
<comment type="caution">
    <text evidence="4">The sequence shown here is derived from an EMBL/GenBank/DDBJ whole genome shotgun (WGS) entry which is preliminary data.</text>
</comment>
<evidence type="ECO:0000259" key="3">
    <source>
        <dbReference type="SMART" id="SM00903"/>
    </source>
</evidence>
<evidence type="ECO:0000313" key="5">
    <source>
        <dbReference type="Proteomes" id="UP000005019"/>
    </source>
</evidence>
<dbReference type="RefSeq" id="WP_008061105.1">
    <property type="nucleotide sequence ID" value="NZ_AFHG01000048.1"/>
</dbReference>
<comment type="similarity">
    <text evidence="1">Belongs to the non-flavoprotein flavin reductase family.</text>
</comment>
<dbReference type="PANTHER" id="PTHR30466:SF11">
    <property type="entry name" value="FLAVIN-DEPENDENT MONOOXYGENASE, REDUCTASE SUBUNIT HSAB"/>
    <property type="match status" value="1"/>
</dbReference>
<dbReference type="OrthoDB" id="9792858at2"/>
<dbReference type="InterPro" id="IPR050268">
    <property type="entry name" value="NADH-dep_flavin_reductase"/>
</dbReference>
<sequence length="162" mass="17364">MSNPAHDSRAFRDALGLFATGITVVTARTPDGEPVGLTVNSFNSVSLEPPLVLWSLSLGSPSEAPFRACSHYAIHVLGEGQQALSRQFAGSREQRFAGLQCADGLGGAPLIDGCLARFECRNDLQYPGGDHLIFVGRVERFERGAGEPLLYFGGGYRGIRQP</sequence>
<keyword evidence="4" id="KW-0503">Monooxygenase</keyword>
<dbReference type="EMBL" id="AFHG01000048">
    <property type="protein sequence ID" value="EGK71688.1"/>
    <property type="molecule type" value="Genomic_DNA"/>
</dbReference>
<evidence type="ECO:0000256" key="2">
    <source>
        <dbReference type="ARBA" id="ARBA00023002"/>
    </source>
</evidence>
<dbReference type="eggNOG" id="COG1853">
    <property type="taxonomic scope" value="Bacteria"/>
</dbReference>
<dbReference type="SMART" id="SM00903">
    <property type="entry name" value="Flavin_Reduct"/>
    <property type="match status" value="1"/>
</dbReference>
<dbReference type="Gene3D" id="2.30.110.10">
    <property type="entry name" value="Electron Transport, Fmn-binding Protein, Chain A"/>
    <property type="match status" value="1"/>
</dbReference>
<accession>F5RCA8</accession>
<dbReference type="GO" id="GO:0010181">
    <property type="term" value="F:FMN binding"/>
    <property type="evidence" value="ECO:0007669"/>
    <property type="project" value="InterPro"/>
</dbReference>
<dbReference type="Pfam" id="PF01613">
    <property type="entry name" value="Flavin_Reduct"/>
    <property type="match status" value="1"/>
</dbReference>
<name>F5RCA8_METUF</name>
<evidence type="ECO:0000256" key="1">
    <source>
        <dbReference type="ARBA" id="ARBA00008898"/>
    </source>
</evidence>
<dbReference type="AlphaFoldDB" id="F5RCA8"/>
<protein>
    <submittedName>
        <fullName evidence="4">Nitrilotriacetate monooxygenase component B</fullName>
    </submittedName>
</protein>
<reference evidence="4 5" key="1">
    <citation type="journal article" date="2011" name="J. Bacteriol.">
        <title>Genome sequence of Methyloversatilis universalis FAM5T, a methylotrophic representative of the order Rhodocyclales.</title>
        <authorList>
            <person name="Kittichotirat W."/>
            <person name="Good N.M."/>
            <person name="Hall R."/>
            <person name="Bringel F."/>
            <person name="Lajus A."/>
            <person name="Medigue C."/>
            <person name="Smalley N.E."/>
            <person name="Beck D."/>
            <person name="Bumgarner R."/>
            <person name="Vuilleumier S."/>
            <person name="Kalyuzhnaya M.G."/>
        </authorList>
    </citation>
    <scope>NUCLEOTIDE SEQUENCE [LARGE SCALE GENOMIC DNA]</scope>
    <source>
        <strain evidence="5">ATCC BAA-1314 / JCM 13912 / FAM5</strain>
    </source>
</reference>
<organism evidence="4 5">
    <name type="scientific">Methyloversatilis universalis (strain ATCC BAA-1314 / DSM 25237 / JCM 13912 / CCUG 52030 / FAM5)</name>
    <dbReference type="NCBI Taxonomy" id="1000565"/>
    <lineage>
        <taxon>Bacteria</taxon>
        <taxon>Pseudomonadati</taxon>
        <taxon>Pseudomonadota</taxon>
        <taxon>Betaproteobacteria</taxon>
        <taxon>Nitrosomonadales</taxon>
        <taxon>Sterolibacteriaceae</taxon>
        <taxon>Methyloversatilis</taxon>
    </lineage>
</organism>
<keyword evidence="5" id="KW-1185">Reference proteome</keyword>
<feature type="domain" description="Flavin reductase like" evidence="3">
    <location>
        <begin position="15"/>
        <end position="158"/>
    </location>
</feature>
<dbReference type="InterPro" id="IPR002563">
    <property type="entry name" value="Flavin_Rdtase-like_dom"/>
</dbReference>
<dbReference type="GO" id="GO:0042602">
    <property type="term" value="F:riboflavin reductase (NADPH) activity"/>
    <property type="evidence" value="ECO:0007669"/>
    <property type="project" value="TreeGrafter"/>
</dbReference>
<dbReference type="PANTHER" id="PTHR30466">
    <property type="entry name" value="FLAVIN REDUCTASE"/>
    <property type="match status" value="1"/>
</dbReference>
<dbReference type="GO" id="GO:0004497">
    <property type="term" value="F:monooxygenase activity"/>
    <property type="evidence" value="ECO:0007669"/>
    <property type="project" value="UniProtKB-KW"/>
</dbReference>